<name>A0A1X7AM11_9GAMM</name>
<dbReference type="InterPro" id="IPR005720">
    <property type="entry name" value="Dihydroorotate_DH_cat"/>
</dbReference>
<feature type="binding site" evidence="13">
    <location>
        <position position="69"/>
    </location>
    <ligand>
        <name>substrate</name>
    </ligand>
</feature>
<feature type="domain" description="Dihydroorotate dehydrogenase catalytic" evidence="14">
    <location>
        <begin position="50"/>
        <end position="341"/>
    </location>
</feature>
<comment type="pathway">
    <text evidence="3 13">Pyrimidine metabolism; UMP biosynthesis via de novo pathway; orotate from (S)-dihydroorotate (quinone route): step 1/1.</text>
</comment>
<evidence type="ECO:0000256" key="9">
    <source>
        <dbReference type="ARBA" id="ARBA00022975"/>
    </source>
</evidence>
<dbReference type="GO" id="GO:0005886">
    <property type="term" value="C:plasma membrane"/>
    <property type="evidence" value="ECO:0007669"/>
    <property type="project" value="UniProtKB-SubCell"/>
</dbReference>
<feature type="binding site" evidence="13">
    <location>
        <begin position="114"/>
        <end position="118"/>
    </location>
    <ligand>
        <name>substrate</name>
    </ligand>
</feature>
<evidence type="ECO:0000256" key="7">
    <source>
        <dbReference type="ARBA" id="ARBA00022630"/>
    </source>
</evidence>
<feature type="binding site" evidence="13">
    <location>
        <begin position="321"/>
        <end position="322"/>
    </location>
    <ligand>
        <name>FMN</name>
        <dbReference type="ChEBI" id="CHEBI:58210"/>
    </ligand>
</feature>
<dbReference type="EMBL" id="FWPT01000007">
    <property type="protein sequence ID" value="SMA49243.1"/>
    <property type="molecule type" value="Genomic_DNA"/>
</dbReference>
<evidence type="ECO:0000256" key="6">
    <source>
        <dbReference type="ARBA" id="ARBA00022475"/>
    </source>
</evidence>
<feature type="binding site" evidence="13">
    <location>
        <position position="175"/>
    </location>
    <ligand>
        <name>FMN</name>
        <dbReference type="ChEBI" id="CHEBI:58210"/>
    </ligand>
</feature>
<dbReference type="SUPFAM" id="SSF51395">
    <property type="entry name" value="FMN-linked oxidoreductases"/>
    <property type="match status" value="1"/>
</dbReference>
<evidence type="ECO:0000256" key="8">
    <source>
        <dbReference type="ARBA" id="ARBA00022643"/>
    </source>
</evidence>
<evidence type="ECO:0000256" key="2">
    <source>
        <dbReference type="ARBA" id="ARBA00004202"/>
    </source>
</evidence>
<organism evidence="15 16">
    <name type="scientific">Parendozoicomonas haliclonae</name>
    <dbReference type="NCBI Taxonomy" id="1960125"/>
    <lineage>
        <taxon>Bacteria</taxon>
        <taxon>Pseudomonadati</taxon>
        <taxon>Pseudomonadota</taxon>
        <taxon>Gammaproteobacteria</taxon>
        <taxon>Oceanospirillales</taxon>
        <taxon>Endozoicomonadaceae</taxon>
        <taxon>Parendozoicomonas</taxon>
    </lineage>
</organism>
<sequence>MYRLARSLLFRLNPETAHDLTLDMMGAAQRLGLMGTLARSMARPVISTPVKVMGLEFPNPVGLAAGLDKDGECIDAFDSLGFGFVEVGTVTPVGQAGNDKPRIFRLAENEAIINRMGFNNRGVDHMVANLKKVKSKAIIGVNIGKNKDTPVEKANDDYLACLRKVYEWAGYITVNLSSPNTPGLRELQFGEHLRSLLKALKDEQAILAEKHGRYVPVAIKLAPDMTDDELREIAAELVAFGIDGVIATNTTLERDAVAGHVYGNEQGGLSGAPLTTLSTDKIRVLAEAVDGKLPVIGVGGIMSAGDAVEKIRAGASLVQIYTGFVYKGPDLVSEVAEAVGAELVRTGKASR</sequence>
<dbReference type="NCBIfam" id="TIGR01036">
    <property type="entry name" value="pyrD_sub2"/>
    <property type="match status" value="1"/>
</dbReference>
<evidence type="ECO:0000256" key="10">
    <source>
        <dbReference type="ARBA" id="ARBA00023002"/>
    </source>
</evidence>
<dbReference type="GO" id="GO:0005737">
    <property type="term" value="C:cytoplasm"/>
    <property type="evidence" value="ECO:0007669"/>
    <property type="project" value="InterPro"/>
</dbReference>
<dbReference type="NCBIfam" id="NF003652">
    <property type="entry name" value="PRK05286.2-5"/>
    <property type="match status" value="1"/>
</dbReference>
<feature type="binding site" evidence="13">
    <location>
        <position position="175"/>
    </location>
    <ligand>
        <name>substrate</name>
    </ligand>
</feature>
<evidence type="ECO:0000256" key="3">
    <source>
        <dbReference type="ARBA" id="ARBA00005161"/>
    </source>
</evidence>
<comment type="cofactor">
    <cofactor evidence="13">
        <name>FMN</name>
        <dbReference type="ChEBI" id="CHEBI:58210"/>
    </cofactor>
    <text evidence="13">Binds 1 FMN per subunit.</text>
</comment>
<feature type="binding site" evidence="13">
    <location>
        <position position="271"/>
    </location>
    <ligand>
        <name>FMN</name>
        <dbReference type="ChEBI" id="CHEBI:58210"/>
    </ligand>
</feature>
<proteinExistence type="inferred from homology"/>
<evidence type="ECO:0000256" key="13">
    <source>
        <dbReference type="HAMAP-Rule" id="MF_00225"/>
    </source>
</evidence>
<dbReference type="AlphaFoldDB" id="A0A1X7AM11"/>
<dbReference type="InterPro" id="IPR012135">
    <property type="entry name" value="Dihydroorotate_DH_1_2"/>
</dbReference>
<dbReference type="OrthoDB" id="9802377at2"/>
<comment type="function">
    <text evidence="1 13">Catalyzes the conversion of dihydroorotate to orotate with quinone as electron acceptor.</text>
</comment>
<feature type="binding site" evidence="13">
    <location>
        <position position="142"/>
    </location>
    <ligand>
        <name>FMN</name>
        <dbReference type="ChEBI" id="CHEBI:58210"/>
    </ligand>
</feature>
<dbReference type="PIRSF" id="PIRSF000164">
    <property type="entry name" value="DHO_oxidase"/>
    <property type="match status" value="1"/>
</dbReference>
<feature type="binding site" evidence="13">
    <location>
        <position position="220"/>
    </location>
    <ligand>
        <name>FMN</name>
        <dbReference type="ChEBI" id="CHEBI:58210"/>
    </ligand>
</feature>
<dbReference type="FunFam" id="3.20.20.70:FF:000028">
    <property type="entry name" value="Dihydroorotate dehydrogenase (quinone)"/>
    <property type="match status" value="1"/>
</dbReference>
<dbReference type="InterPro" id="IPR001295">
    <property type="entry name" value="Dihydroorotate_DH_CS"/>
</dbReference>
<evidence type="ECO:0000256" key="4">
    <source>
        <dbReference type="ARBA" id="ARBA00005359"/>
    </source>
</evidence>
<dbReference type="NCBIfam" id="NF003645">
    <property type="entry name" value="PRK05286.1-2"/>
    <property type="match status" value="1"/>
</dbReference>
<dbReference type="UniPathway" id="UPA00070">
    <property type="reaction ID" value="UER00946"/>
</dbReference>
<dbReference type="NCBIfam" id="NF003646">
    <property type="entry name" value="PRK05286.1-4"/>
    <property type="match status" value="1"/>
</dbReference>
<evidence type="ECO:0000259" key="14">
    <source>
        <dbReference type="Pfam" id="PF01180"/>
    </source>
</evidence>
<keyword evidence="7 13" id="KW-0285">Flavoprotein</keyword>
<dbReference type="Pfam" id="PF01180">
    <property type="entry name" value="DHO_dh"/>
    <property type="match status" value="1"/>
</dbReference>
<dbReference type="GO" id="GO:0006207">
    <property type="term" value="P:'de novo' pyrimidine nucleobase biosynthetic process"/>
    <property type="evidence" value="ECO:0007669"/>
    <property type="project" value="UniProtKB-UniRule"/>
</dbReference>
<dbReference type="PANTHER" id="PTHR48109:SF4">
    <property type="entry name" value="DIHYDROOROTATE DEHYDROGENASE (QUINONE), MITOCHONDRIAL"/>
    <property type="match status" value="1"/>
</dbReference>
<dbReference type="PROSITE" id="PS00912">
    <property type="entry name" value="DHODEHASE_2"/>
    <property type="match status" value="1"/>
</dbReference>
<evidence type="ECO:0000313" key="16">
    <source>
        <dbReference type="Proteomes" id="UP000196573"/>
    </source>
</evidence>
<dbReference type="EC" id="1.3.5.2" evidence="13"/>
<evidence type="ECO:0000256" key="12">
    <source>
        <dbReference type="ARBA" id="ARBA00048639"/>
    </source>
</evidence>
<feature type="binding site" evidence="13">
    <location>
        <position position="180"/>
    </location>
    <ligand>
        <name>substrate</name>
    </ligand>
</feature>
<gene>
    <name evidence="13 15" type="primary">pyrD</name>
    <name evidence="15" type="ORF">EHSB41UT_03131</name>
</gene>
<dbReference type="CDD" id="cd04738">
    <property type="entry name" value="DHOD_2_like"/>
    <property type="match status" value="1"/>
</dbReference>
<comment type="similarity">
    <text evidence="4 13">Belongs to the dihydroorotate dehydrogenase family. Type 2 subfamily.</text>
</comment>
<keyword evidence="8 13" id="KW-0288">FMN</keyword>
<protein>
    <recommendedName>
        <fullName evidence="13">Dihydroorotate dehydrogenase (quinone)</fullName>
        <ecNumber evidence="13">1.3.5.2</ecNumber>
    </recommendedName>
    <alternativeName>
        <fullName evidence="13">DHOdehase</fullName>
        <shortName evidence="13">DHOD</shortName>
        <shortName evidence="13">DHODase</shortName>
    </alternativeName>
    <alternativeName>
        <fullName evidence="13">Dihydroorotate oxidase</fullName>
    </alternativeName>
</protein>
<feature type="active site" description="Nucleophile" evidence="13">
    <location>
        <position position="178"/>
    </location>
</feature>
<evidence type="ECO:0000256" key="5">
    <source>
        <dbReference type="ARBA" id="ARBA00011245"/>
    </source>
</evidence>
<comment type="subcellular location">
    <subcellularLocation>
        <location evidence="2 13">Cell membrane</location>
        <topology evidence="2 13">Peripheral membrane protein</topology>
    </subcellularLocation>
</comment>
<feature type="binding site" evidence="13">
    <location>
        <begin position="249"/>
        <end position="250"/>
    </location>
    <ligand>
        <name>substrate</name>
    </ligand>
</feature>
<comment type="subunit">
    <text evidence="5 13">Monomer.</text>
</comment>
<accession>A0A1X7AM11</accession>
<dbReference type="GO" id="GO:0106430">
    <property type="term" value="F:dihydroorotate dehydrogenase (quinone) activity"/>
    <property type="evidence" value="ECO:0007669"/>
    <property type="project" value="UniProtKB-EC"/>
</dbReference>
<keyword evidence="9 13" id="KW-0665">Pyrimidine biosynthesis</keyword>
<dbReference type="InterPro" id="IPR013785">
    <property type="entry name" value="Aldolase_TIM"/>
</dbReference>
<keyword evidence="6 13" id="KW-1003">Cell membrane</keyword>
<dbReference type="PROSITE" id="PS00911">
    <property type="entry name" value="DHODEHASE_1"/>
    <property type="match status" value="1"/>
</dbReference>
<evidence type="ECO:0000256" key="1">
    <source>
        <dbReference type="ARBA" id="ARBA00003125"/>
    </source>
</evidence>
<feature type="binding site" evidence="13">
    <location>
        <position position="248"/>
    </location>
    <ligand>
        <name>FMN</name>
        <dbReference type="ChEBI" id="CHEBI:58210"/>
    </ligand>
</feature>
<dbReference type="Gene3D" id="3.20.20.70">
    <property type="entry name" value="Aldolase class I"/>
    <property type="match status" value="1"/>
</dbReference>
<feature type="binding site" evidence="13">
    <location>
        <position position="89"/>
    </location>
    <ligand>
        <name>FMN</name>
        <dbReference type="ChEBI" id="CHEBI:58210"/>
    </ligand>
</feature>
<dbReference type="PANTHER" id="PTHR48109">
    <property type="entry name" value="DIHYDROOROTATE DEHYDROGENASE (QUINONE), MITOCHONDRIAL-RELATED"/>
    <property type="match status" value="1"/>
</dbReference>
<evidence type="ECO:0000313" key="15">
    <source>
        <dbReference type="EMBL" id="SMA49243.1"/>
    </source>
</evidence>
<feature type="binding site" evidence="13">
    <location>
        <position position="300"/>
    </location>
    <ligand>
        <name>FMN</name>
        <dbReference type="ChEBI" id="CHEBI:58210"/>
    </ligand>
</feature>
<dbReference type="NCBIfam" id="NF003644">
    <property type="entry name" value="PRK05286.1-1"/>
    <property type="match status" value="1"/>
</dbReference>
<dbReference type="Proteomes" id="UP000196573">
    <property type="component" value="Unassembled WGS sequence"/>
</dbReference>
<keyword evidence="10 13" id="KW-0560">Oxidoreductase</keyword>
<reference evidence="15 16" key="1">
    <citation type="submission" date="2017-03" db="EMBL/GenBank/DDBJ databases">
        <authorList>
            <person name="Afonso C.L."/>
            <person name="Miller P.J."/>
            <person name="Scott M.A."/>
            <person name="Spackman E."/>
            <person name="Goraichik I."/>
            <person name="Dimitrov K.M."/>
            <person name="Suarez D.L."/>
            <person name="Swayne D.E."/>
        </authorList>
    </citation>
    <scope>NUCLEOTIDE SEQUENCE [LARGE SCALE GENOMIC DNA]</scope>
    <source>
        <strain evidence="15">SB41UT1</strain>
    </source>
</reference>
<feature type="binding site" evidence="13">
    <location>
        <begin position="65"/>
        <end position="69"/>
    </location>
    <ligand>
        <name>FMN</name>
        <dbReference type="ChEBI" id="CHEBI:58210"/>
    </ligand>
</feature>
<dbReference type="RefSeq" id="WP_087111534.1">
    <property type="nucleotide sequence ID" value="NZ_CBCSCN010000007.1"/>
</dbReference>
<keyword evidence="16" id="KW-1185">Reference proteome</keyword>
<evidence type="ECO:0000256" key="11">
    <source>
        <dbReference type="ARBA" id="ARBA00023136"/>
    </source>
</evidence>
<dbReference type="InterPro" id="IPR005719">
    <property type="entry name" value="Dihydroorotate_DH_2"/>
</dbReference>
<dbReference type="GO" id="GO:0044205">
    <property type="term" value="P:'de novo' UMP biosynthetic process"/>
    <property type="evidence" value="ECO:0007669"/>
    <property type="project" value="UniProtKB-UniRule"/>
</dbReference>
<dbReference type="InterPro" id="IPR050074">
    <property type="entry name" value="DHO_dehydrogenase"/>
</dbReference>
<dbReference type="HAMAP" id="MF_00225">
    <property type="entry name" value="DHO_dh_type2"/>
    <property type="match status" value="1"/>
</dbReference>
<comment type="catalytic activity">
    <reaction evidence="12 13">
        <text>(S)-dihydroorotate + a quinone = orotate + a quinol</text>
        <dbReference type="Rhea" id="RHEA:30187"/>
        <dbReference type="ChEBI" id="CHEBI:24646"/>
        <dbReference type="ChEBI" id="CHEBI:30839"/>
        <dbReference type="ChEBI" id="CHEBI:30864"/>
        <dbReference type="ChEBI" id="CHEBI:132124"/>
        <dbReference type="EC" id="1.3.5.2"/>
    </reaction>
</comment>
<keyword evidence="11 13" id="KW-0472">Membrane</keyword>